<dbReference type="AlphaFoldDB" id="A0A183PE27"/>
<protein>
    <submittedName>
        <fullName evidence="1">Uncharacterized protein</fullName>
    </submittedName>
</protein>
<gene>
    <name evidence="1" type="ORF">SMTD_LOCUS12613</name>
</gene>
<organism evidence="1 2">
    <name type="scientific">Schistosoma mattheei</name>
    <dbReference type="NCBI Taxonomy" id="31246"/>
    <lineage>
        <taxon>Eukaryota</taxon>
        <taxon>Metazoa</taxon>
        <taxon>Spiralia</taxon>
        <taxon>Lophotrochozoa</taxon>
        <taxon>Platyhelminthes</taxon>
        <taxon>Trematoda</taxon>
        <taxon>Digenea</taxon>
        <taxon>Strigeidida</taxon>
        <taxon>Schistosomatoidea</taxon>
        <taxon>Schistosomatidae</taxon>
        <taxon>Schistosoma</taxon>
    </lineage>
</organism>
<dbReference type="PANTHER" id="PTHR47027:SF25">
    <property type="entry name" value="REVERSE TRANSCRIPTASE DOMAIN-CONTAINING PROTEIN"/>
    <property type="match status" value="1"/>
</dbReference>
<reference evidence="1 2" key="1">
    <citation type="submission" date="2018-11" db="EMBL/GenBank/DDBJ databases">
        <authorList>
            <consortium name="Pathogen Informatics"/>
        </authorList>
    </citation>
    <scope>NUCLEOTIDE SEQUENCE [LARGE SCALE GENOMIC DNA]</scope>
    <source>
        <strain>Denwood</strain>
        <strain evidence="2">Zambia</strain>
    </source>
</reference>
<keyword evidence="2" id="KW-1185">Reference proteome</keyword>
<name>A0A183PE27_9TREM</name>
<dbReference type="Proteomes" id="UP000269396">
    <property type="component" value="Unassembled WGS sequence"/>
</dbReference>
<dbReference type="Pfam" id="PF20049">
    <property type="entry name" value="DUF6451"/>
    <property type="match status" value="1"/>
</dbReference>
<dbReference type="InterPro" id="IPR045609">
    <property type="entry name" value="DUF6451"/>
</dbReference>
<evidence type="ECO:0000313" key="1">
    <source>
        <dbReference type="EMBL" id="VDP61369.1"/>
    </source>
</evidence>
<evidence type="ECO:0000313" key="2">
    <source>
        <dbReference type="Proteomes" id="UP000269396"/>
    </source>
</evidence>
<proteinExistence type="predicted"/>
<sequence>MQPDDSDIVDDLTLLSNTHKQMFVKTTSIAEAPTSVDPNVHKGQSNILKYNSENTNKITLDGETLEDVESLKHLGSILDERVGSGTDVKAMTDKERAAFLKLKNIWNSKQLSTNIKVTIFNTNVKIVLLYGAEMWRTTTTVIKKVQVLINSCPCKILNISWLNTSSNSLLWERTNQPPAKEEIRKRRWRWIGHTLQKSPNCITR</sequence>
<dbReference type="EMBL" id="UZAL01032621">
    <property type="protein sequence ID" value="VDP61369.1"/>
    <property type="molecule type" value="Genomic_DNA"/>
</dbReference>
<accession>A0A183PE27</accession>
<dbReference type="STRING" id="31246.A0A183PE27"/>
<dbReference type="PANTHER" id="PTHR47027">
    <property type="entry name" value="REVERSE TRANSCRIPTASE DOMAIN-CONTAINING PROTEIN"/>
    <property type="match status" value="1"/>
</dbReference>